<accession>A0A3S1BMP8</accession>
<keyword evidence="1" id="KW-0812">Transmembrane</keyword>
<organism evidence="3 4">
    <name type="scientific">Paenibacillus anaericanus</name>
    <dbReference type="NCBI Taxonomy" id="170367"/>
    <lineage>
        <taxon>Bacteria</taxon>
        <taxon>Bacillati</taxon>
        <taxon>Bacillota</taxon>
        <taxon>Bacilli</taxon>
        <taxon>Bacillales</taxon>
        <taxon>Paenibacillaceae</taxon>
        <taxon>Paenibacillus</taxon>
    </lineage>
</organism>
<feature type="domain" description="GGDEF" evidence="2">
    <location>
        <begin position="143"/>
        <end position="274"/>
    </location>
</feature>
<protein>
    <submittedName>
        <fullName evidence="3">GGDEF domain-containing protein</fullName>
    </submittedName>
</protein>
<dbReference type="Proteomes" id="UP000279446">
    <property type="component" value="Unassembled WGS sequence"/>
</dbReference>
<dbReference type="InterPro" id="IPR029787">
    <property type="entry name" value="Nucleotide_cyclase"/>
</dbReference>
<evidence type="ECO:0000313" key="4">
    <source>
        <dbReference type="Proteomes" id="UP000279446"/>
    </source>
</evidence>
<dbReference type="PANTHER" id="PTHR44757:SF2">
    <property type="entry name" value="BIOFILM ARCHITECTURE MAINTENANCE PROTEIN MBAA"/>
    <property type="match status" value="1"/>
</dbReference>
<dbReference type="CDD" id="cd01949">
    <property type="entry name" value="GGDEF"/>
    <property type="match status" value="1"/>
</dbReference>
<proteinExistence type="predicted"/>
<dbReference type="InterPro" id="IPR000160">
    <property type="entry name" value="GGDEF_dom"/>
</dbReference>
<dbReference type="PANTHER" id="PTHR44757">
    <property type="entry name" value="DIGUANYLATE CYCLASE DGCP"/>
    <property type="match status" value="1"/>
</dbReference>
<dbReference type="PROSITE" id="PS50887">
    <property type="entry name" value="GGDEF"/>
    <property type="match status" value="1"/>
</dbReference>
<dbReference type="InterPro" id="IPR043128">
    <property type="entry name" value="Rev_trsase/Diguanyl_cyclase"/>
</dbReference>
<evidence type="ECO:0000259" key="2">
    <source>
        <dbReference type="PROSITE" id="PS50887"/>
    </source>
</evidence>
<comment type="caution">
    <text evidence="3">The sequence shown here is derived from an EMBL/GenBank/DDBJ whole genome shotgun (WGS) entry which is preliminary data.</text>
</comment>
<reference evidence="3 4" key="1">
    <citation type="submission" date="2018-12" db="EMBL/GenBank/DDBJ databases">
        <authorList>
            <person name="Sun L."/>
            <person name="Chen Z."/>
        </authorList>
    </citation>
    <scope>NUCLEOTIDE SEQUENCE [LARGE SCALE GENOMIC DNA]</scope>
    <source>
        <strain evidence="3 4">DSM 15890</strain>
    </source>
</reference>
<keyword evidence="1" id="KW-1133">Transmembrane helix</keyword>
<name>A0A3S1BMP8_9BACL</name>
<keyword evidence="1" id="KW-0472">Membrane</keyword>
<dbReference type="AlphaFoldDB" id="A0A3S1BMP8"/>
<dbReference type="OrthoDB" id="9759607at2"/>
<feature type="transmembrane region" description="Helical" evidence="1">
    <location>
        <begin position="48"/>
        <end position="68"/>
    </location>
</feature>
<feature type="transmembrane region" description="Helical" evidence="1">
    <location>
        <begin position="15"/>
        <end position="36"/>
    </location>
</feature>
<feature type="transmembrane region" description="Helical" evidence="1">
    <location>
        <begin position="83"/>
        <end position="104"/>
    </location>
</feature>
<dbReference type="SUPFAM" id="SSF55073">
    <property type="entry name" value="Nucleotide cyclase"/>
    <property type="match status" value="1"/>
</dbReference>
<keyword evidence="4" id="KW-1185">Reference proteome</keyword>
<dbReference type="NCBIfam" id="TIGR00254">
    <property type="entry name" value="GGDEF"/>
    <property type="match status" value="1"/>
</dbReference>
<gene>
    <name evidence="3" type="ORF">EJP82_15020</name>
</gene>
<dbReference type="SMART" id="SM00267">
    <property type="entry name" value="GGDEF"/>
    <property type="match status" value="1"/>
</dbReference>
<dbReference type="Pfam" id="PF00990">
    <property type="entry name" value="GGDEF"/>
    <property type="match status" value="1"/>
</dbReference>
<dbReference type="InterPro" id="IPR052155">
    <property type="entry name" value="Biofilm_reg_signaling"/>
</dbReference>
<evidence type="ECO:0000256" key="1">
    <source>
        <dbReference type="SAM" id="Phobius"/>
    </source>
</evidence>
<sequence>MLQSEEVTMEEFQNYIYAILSLAVAVLVVVLMERLFRGVTSKNRNVKIVRGVAAGLLLGVGIWSMHILNSQSLSTSKSNETGVIIPLLAYIATVGLLLLLFYIVRSMLAESANLRDLAYKDALTGLLNNNGMNHFWERCTGNTKLAVLFLDLNRFKSINDTLGHHVGDLLLQEVGAELKQFTRKNRRYIFRIGGDEFVIISKNCNQKQAEQLAVRILEKTTKTYVLDENELFISGSIGITISTGKVDRARLLKEADSAMYSAKQLGTGRYYVYK</sequence>
<dbReference type="EMBL" id="RZNY01000012">
    <property type="protein sequence ID" value="RUT45277.1"/>
    <property type="molecule type" value="Genomic_DNA"/>
</dbReference>
<evidence type="ECO:0000313" key="3">
    <source>
        <dbReference type="EMBL" id="RUT45277.1"/>
    </source>
</evidence>
<dbReference type="Gene3D" id="3.30.70.270">
    <property type="match status" value="1"/>
</dbReference>